<dbReference type="SMART" id="SM00298">
    <property type="entry name" value="CHROMO"/>
    <property type="match status" value="1"/>
</dbReference>
<dbReference type="EnsemblProtists" id="EOD37820">
    <property type="protein sequence ID" value="EOD37820"/>
    <property type="gene ID" value="EMIHUDRAFT_225084"/>
</dbReference>
<feature type="compositionally biased region" description="Low complexity" evidence="1">
    <location>
        <begin position="22"/>
        <end position="45"/>
    </location>
</feature>
<evidence type="ECO:0000313" key="3">
    <source>
        <dbReference type="EnsemblProtists" id="EOD37820"/>
    </source>
</evidence>
<dbReference type="InterPro" id="IPR016197">
    <property type="entry name" value="Chromo-like_dom_sf"/>
</dbReference>
<reference evidence="3" key="2">
    <citation type="submission" date="2024-10" db="UniProtKB">
        <authorList>
            <consortium name="EnsemblProtists"/>
        </authorList>
    </citation>
    <scope>IDENTIFICATION</scope>
</reference>
<dbReference type="STRING" id="2903.R1FFH6"/>
<dbReference type="InterPro" id="IPR000953">
    <property type="entry name" value="Chromo/chromo_shadow_dom"/>
</dbReference>
<dbReference type="CDD" id="cd00024">
    <property type="entry name" value="CD_CSD"/>
    <property type="match status" value="1"/>
</dbReference>
<accession>A0A0D3KPY5</accession>
<proteinExistence type="predicted"/>
<evidence type="ECO:0000313" key="4">
    <source>
        <dbReference type="Proteomes" id="UP000013827"/>
    </source>
</evidence>
<dbReference type="PROSITE" id="PS50013">
    <property type="entry name" value="CHROMO_2"/>
    <property type="match status" value="1"/>
</dbReference>
<evidence type="ECO:0000256" key="1">
    <source>
        <dbReference type="SAM" id="MobiDB-lite"/>
    </source>
</evidence>
<dbReference type="InterPro" id="IPR023780">
    <property type="entry name" value="Chromo_domain"/>
</dbReference>
<dbReference type="SUPFAM" id="SSF54160">
    <property type="entry name" value="Chromo domain-like"/>
    <property type="match status" value="1"/>
</dbReference>
<keyword evidence="4" id="KW-1185">Reference proteome</keyword>
<dbReference type="Proteomes" id="UP000013827">
    <property type="component" value="Unassembled WGS sequence"/>
</dbReference>
<dbReference type="SUPFAM" id="SSF55729">
    <property type="entry name" value="Acyl-CoA N-acyltransferases (Nat)"/>
    <property type="match status" value="1"/>
</dbReference>
<feature type="domain" description="Chromo" evidence="2">
    <location>
        <begin position="265"/>
        <end position="314"/>
    </location>
</feature>
<dbReference type="HOGENOM" id="CLU_859035_0_0_1"/>
<dbReference type="GeneID" id="17283090"/>
<organism evidence="3 4">
    <name type="scientific">Emiliania huxleyi (strain CCMP1516)</name>
    <dbReference type="NCBI Taxonomy" id="280463"/>
    <lineage>
        <taxon>Eukaryota</taxon>
        <taxon>Haptista</taxon>
        <taxon>Haptophyta</taxon>
        <taxon>Prymnesiophyceae</taxon>
        <taxon>Isochrysidales</taxon>
        <taxon>Noelaerhabdaceae</taxon>
        <taxon>Emiliania</taxon>
    </lineage>
</organism>
<feature type="region of interest" description="Disordered" evidence="1">
    <location>
        <begin position="223"/>
        <end position="261"/>
    </location>
</feature>
<dbReference type="KEGG" id="ehx:EMIHUDRAFT_225084"/>
<dbReference type="Gene3D" id="2.40.50.40">
    <property type="match status" value="1"/>
</dbReference>
<dbReference type="AlphaFoldDB" id="A0A0D3KPY5"/>
<dbReference type="PaxDb" id="2903-EOD37820"/>
<reference evidence="4" key="1">
    <citation type="journal article" date="2013" name="Nature">
        <title>Pan genome of the phytoplankton Emiliania underpins its global distribution.</title>
        <authorList>
            <person name="Read B.A."/>
            <person name="Kegel J."/>
            <person name="Klute M.J."/>
            <person name="Kuo A."/>
            <person name="Lefebvre S.C."/>
            <person name="Maumus F."/>
            <person name="Mayer C."/>
            <person name="Miller J."/>
            <person name="Monier A."/>
            <person name="Salamov A."/>
            <person name="Young J."/>
            <person name="Aguilar M."/>
            <person name="Claverie J.M."/>
            <person name="Frickenhaus S."/>
            <person name="Gonzalez K."/>
            <person name="Herman E.K."/>
            <person name="Lin Y.C."/>
            <person name="Napier J."/>
            <person name="Ogata H."/>
            <person name="Sarno A.F."/>
            <person name="Shmutz J."/>
            <person name="Schroeder D."/>
            <person name="de Vargas C."/>
            <person name="Verret F."/>
            <person name="von Dassow P."/>
            <person name="Valentin K."/>
            <person name="Van de Peer Y."/>
            <person name="Wheeler G."/>
            <person name="Dacks J.B."/>
            <person name="Delwiche C.F."/>
            <person name="Dyhrman S.T."/>
            <person name="Glockner G."/>
            <person name="John U."/>
            <person name="Richards T."/>
            <person name="Worden A.Z."/>
            <person name="Zhang X."/>
            <person name="Grigoriev I.V."/>
            <person name="Allen A.E."/>
            <person name="Bidle K."/>
            <person name="Borodovsky M."/>
            <person name="Bowler C."/>
            <person name="Brownlee C."/>
            <person name="Cock J.M."/>
            <person name="Elias M."/>
            <person name="Gladyshev V.N."/>
            <person name="Groth M."/>
            <person name="Guda C."/>
            <person name="Hadaegh A."/>
            <person name="Iglesias-Rodriguez M.D."/>
            <person name="Jenkins J."/>
            <person name="Jones B.M."/>
            <person name="Lawson T."/>
            <person name="Leese F."/>
            <person name="Lindquist E."/>
            <person name="Lobanov A."/>
            <person name="Lomsadze A."/>
            <person name="Malik S.B."/>
            <person name="Marsh M.E."/>
            <person name="Mackinder L."/>
            <person name="Mock T."/>
            <person name="Mueller-Roeber B."/>
            <person name="Pagarete A."/>
            <person name="Parker M."/>
            <person name="Probert I."/>
            <person name="Quesneville H."/>
            <person name="Raines C."/>
            <person name="Rensing S.A."/>
            <person name="Riano-Pachon D.M."/>
            <person name="Richier S."/>
            <person name="Rokitta S."/>
            <person name="Shiraiwa Y."/>
            <person name="Soanes D.M."/>
            <person name="van der Giezen M."/>
            <person name="Wahlund T.M."/>
            <person name="Williams B."/>
            <person name="Wilson W."/>
            <person name="Wolfe G."/>
            <person name="Wurch L.L."/>
        </authorList>
    </citation>
    <scope>NUCLEOTIDE SEQUENCE</scope>
</reference>
<feature type="compositionally biased region" description="Polar residues" evidence="1">
    <location>
        <begin position="223"/>
        <end position="237"/>
    </location>
</feature>
<dbReference type="Pfam" id="PF00385">
    <property type="entry name" value="Chromo"/>
    <property type="match status" value="1"/>
</dbReference>
<protein>
    <recommendedName>
        <fullName evidence="2">Chromo domain-containing protein</fullName>
    </recommendedName>
</protein>
<evidence type="ECO:0000259" key="2">
    <source>
        <dbReference type="PROSITE" id="PS50013"/>
    </source>
</evidence>
<name>A0A0D3KPY5_EMIH1</name>
<sequence length="324" mass="34812">MGLEDGRSASAAASRPHRSRNPSGELPAPAAPAGPSSSNGGAALAAGGAASSSYERIGLKFRGLNDDAHRCNAEAREAIGVLADMFDPLGPLELRVAESEADELEALKLYRDMNHLSLAGGITCEQVIRHVESTTVVLYYKHPEADAPICVTAATFSLRPPSTMMLRLLATHPRMTRKGFARLTVHFLKELCRALGKTQILVYTHDFGESIEAWREAVSPVYQTSDASSASGPTSPRQGGGRGGEGERDGDAPPPRRRRLSRAEYEVEDILGVRSHDGEVQYLIKWKGCAAAGAASRPRSNLNNLHEEIEAFERSLSDSRALNG</sequence>
<dbReference type="RefSeq" id="XP_005790249.1">
    <property type="nucleotide sequence ID" value="XM_005790192.1"/>
</dbReference>
<dbReference type="InterPro" id="IPR016181">
    <property type="entry name" value="Acyl_CoA_acyltransferase"/>
</dbReference>
<feature type="region of interest" description="Disordered" evidence="1">
    <location>
        <begin position="1"/>
        <end position="45"/>
    </location>
</feature>